<proteinExistence type="predicted"/>
<dbReference type="Proteomes" id="UP000077202">
    <property type="component" value="Unassembled WGS sequence"/>
</dbReference>
<reference evidence="1" key="1">
    <citation type="submission" date="2016-03" db="EMBL/GenBank/DDBJ databases">
        <title>Mechanisms controlling the formation of the plant cell surface in tip-growing cells are functionally conserved among land plants.</title>
        <authorList>
            <person name="Honkanen S."/>
            <person name="Jones V.A."/>
            <person name="Morieri G."/>
            <person name="Champion C."/>
            <person name="Hetherington A.J."/>
            <person name="Kelly S."/>
            <person name="Saint-Marcoux D."/>
            <person name="Proust H."/>
            <person name="Prescott H."/>
            <person name="Dolan L."/>
        </authorList>
    </citation>
    <scope>NUCLEOTIDE SEQUENCE [LARGE SCALE GENOMIC DNA]</scope>
    <source>
        <tissue evidence="1">Whole gametophyte</tissue>
    </source>
</reference>
<keyword evidence="2" id="KW-1185">Reference proteome</keyword>
<evidence type="ECO:0000313" key="2">
    <source>
        <dbReference type="Proteomes" id="UP000077202"/>
    </source>
</evidence>
<protein>
    <submittedName>
        <fullName evidence="1">Uncharacterized protein</fullName>
    </submittedName>
</protein>
<dbReference type="EMBL" id="LVLJ01001566">
    <property type="protein sequence ID" value="OAE28933.1"/>
    <property type="molecule type" value="Genomic_DNA"/>
</dbReference>
<sequence length="151" mass="17244">MKILSLQQELQSTLKGRHVPEFFFVAVHLRPPCDSRPYSYNTFVKDEEGLKIRLDRYNSSWMGKTIEISYSVLYYAAKAGLDVTLGLGQAIPDLADLRSNIVKLVGIRDSDRRAVVKGGESMELKEAWLRIKQTLAPQLRDSYSANFKLYQ</sequence>
<accession>A0A176W8F9</accession>
<name>A0A176W8F9_MARPO</name>
<gene>
    <name evidence="1" type="ORF">AXG93_2960s1100</name>
</gene>
<organism evidence="1 2">
    <name type="scientific">Marchantia polymorpha subsp. ruderalis</name>
    <dbReference type="NCBI Taxonomy" id="1480154"/>
    <lineage>
        <taxon>Eukaryota</taxon>
        <taxon>Viridiplantae</taxon>
        <taxon>Streptophyta</taxon>
        <taxon>Embryophyta</taxon>
        <taxon>Marchantiophyta</taxon>
        <taxon>Marchantiopsida</taxon>
        <taxon>Marchantiidae</taxon>
        <taxon>Marchantiales</taxon>
        <taxon>Marchantiaceae</taxon>
        <taxon>Marchantia</taxon>
    </lineage>
</organism>
<evidence type="ECO:0000313" key="1">
    <source>
        <dbReference type="EMBL" id="OAE28933.1"/>
    </source>
</evidence>
<comment type="caution">
    <text evidence="1">The sequence shown here is derived from an EMBL/GenBank/DDBJ whole genome shotgun (WGS) entry which is preliminary data.</text>
</comment>
<dbReference type="AlphaFoldDB" id="A0A176W8F9"/>